<dbReference type="Proteomes" id="UP000180253">
    <property type="component" value="Unassembled WGS sequence"/>
</dbReference>
<accession>A0A1S1N6C0</accession>
<keyword evidence="2" id="KW-1185">Reference proteome</keyword>
<organism evidence="1 2">
    <name type="scientific">Pseudoalteromonas byunsanensis</name>
    <dbReference type="NCBI Taxonomy" id="327939"/>
    <lineage>
        <taxon>Bacteria</taxon>
        <taxon>Pseudomonadati</taxon>
        <taxon>Pseudomonadota</taxon>
        <taxon>Gammaproteobacteria</taxon>
        <taxon>Alteromonadales</taxon>
        <taxon>Pseudoalteromonadaceae</taxon>
        <taxon>Pseudoalteromonas</taxon>
    </lineage>
</organism>
<dbReference type="EMBL" id="MNAN01000032">
    <property type="protein sequence ID" value="OHU94872.1"/>
    <property type="molecule type" value="Genomic_DNA"/>
</dbReference>
<proteinExistence type="predicted"/>
<dbReference type="RefSeq" id="WP_070992389.1">
    <property type="nucleotide sequence ID" value="NZ_CBCSHD010000007.1"/>
</dbReference>
<dbReference type="OrthoDB" id="5598420at2"/>
<name>A0A1S1N6C0_9GAMM</name>
<gene>
    <name evidence="1" type="ORF">BIW53_12690</name>
</gene>
<comment type="caution">
    <text evidence="1">The sequence shown here is derived from an EMBL/GenBank/DDBJ whole genome shotgun (WGS) entry which is preliminary data.</text>
</comment>
<sequence>MQYWIPKTLAFSVLIGLSGCSVFTNDAHHKRNYRVNEPVKVPEHLQQPLQDPTYKMPVASFESDPEAKSYRPPQQVLTVAKGSWVEENENKARVYFDKNDGIENLSAFIWKAVDSVVSGHNTSLEQDNREQGDVSTGWYSLIKPTEGWFWEDDATVSEQKFRFMVEQKEHQRTASLRAELVDYRSDNAPLNDLLKQQLEARAVNEVVAEFDYLYRILEVQLRKQQGVLSLANGFDDDGNGAMLTDQKRDIVIDRFAGFLERVNFTIIKINRGDGLISTRYEKPQDSVWDSIWGDEAVQLPLESGDYKLSVATTKDGSTSITWRDAQGDVLDTDIMAQLQQVLVEVLRDKGLTI</sequence>
<dbReference type="AlphaFoldDB" id="A0A1S1N6C0"/>
<dbReference type="STRING" id="327939.BIW53_12690"/>
<protein>
    <submittedName>
        <fullName evidence="1">Outer membrane assembly protein BamC</fullName>
    </submittedName>
</protein>
<dbReference type="Gene3D" id="3.30.530.50">
    <property type="match status" value="1"/>
</dbReference>
<dbReference type="InterPro" id="IPR042268">
    <property type="entry name" value="BamC_C"/>
</dbReference>
<evidence type="ECO:0000313" key="1">
    <source>
        <dbReference type="EMBL" id="OHU94872.1"/>
    </source>
</evidence>
<dbReference type="Pfam" id="PF06804">
    <property type="entry name" value="Lipoprotein_18"/>
    <property type="match status" value="1"/>
</dbReference>
<dbReference type="PROSITE" id="PS51257">
    <property type="entry name" value="PROKAR_LIPOPROTEIN"/>
    <property type="match status" value="1"/>
</dbReference>
<evidence type="ECO:0000313" key="2">
    <source>
        <dbReference type="Proteomes" id="UP000180253"/>
    </source>
</evidence>
<reference evidence="1 2" key="1">
    <citation type="submission" date="2016-10" db="EMBL/GenBank/DDBJ databases">
        <title>Pseudoalteromonas amylolytica sp. nov., isolated from the surface seawater.</title>
        <authorList>
            <person name="Wu Y.-H."/>
            <person name="Cheng H."/>
            <person name="Jin X.-B."/>
            <person name="Wang C.-S."/>
            <person name="Xu X.-W."/>
        </authorList>
    </citation>
    <scope>NUCLEOTIDE SEQUENCE [LARGE SCALE GENOMIC DNA]</scope>
    <source>
        <strain evidence="1 2">JCM 12483</strain>
    </source>
</reference>
<dbReference type="Gene3D" id="3.30.310.170">
    <property type="entry name" value="Outer membrane protein assembly factor BamC"/>
    <property type="match status" value="1"/>
</dbReference>
<dbReference type="InterPro" id="IPR010653">
    <property type="entry name" value="NlpB/DapX"/>
</dbReference>